<dbReference type="EMBL" id="HG001545">
    <property type="protein sequence ID" value="CDF32711.1"/>
    <property type="molecule type" value="Genomic_DNA"/>
</dbReference>
<evidence type="ECO:0000313" key="2">
    <source>
        <dbReference type="Proteomes" id="UP000012073"/>
    </source>
</evidence>
<dbReference type="GeneID" id="17320197"/>
<reference evidence="2" key="1">
    <citation type="journal article" date="2013" name="Proc. Natl. Acad. Sci. U.S.A.">
        <title>Genome structure and metabolic features in the red seaweed Chondrus crispus shed light on evolution of the Archaeplastida.</title>
        <authorList>
            <person name="Collen J."/>
            <person name="Porcel B."/>
            <person name="Carre W."/>
            <person name="Ball S.G."/>
            <person name="Chaparro C."/>
            <person name="Tonon T."/>
            <person name="Barbeyron T."/>
            <person name="Michel G."/>
            <person name="Noel B."/>
            <person name="Valentin K."/>
            <person name="Elias M."/>
            <person name="Artiguenave F."/>
            <person name="Arun A."/>
            <person name="Aury J.M."/>
            <person name="Barbosa-Neto J.F."/>
            <person name="Bothwell J.H."/>
            <person name="Bouget F.Y."/>
            <person name="Brillet L."/>
            <person name="Cabello-Hurtado F."/>
            <person name="Capella-Gutierrez S."/>
            <person name="Charrier B."/>
            <person name="Cladiere L."/>
            <person name="Cock J.M."/>
            <person name="Coelho S.M."/>
            <person name="Colleoni C."/>
            <person name="Czjzek M."/>
            <person name="Da Silva C."/>
            <person name="Delage L."/>
            <person name="Denoeud F."/>
            <person name="Deschamps P."/>
            <person name="Dittami S.M."/>
            <person name="Gabaldon T."/>
            <person name="Gachon C.M."/>
            <person name="Groisillier A."/>
            <person name="Herve C."/>
            <person name="Jabbari K."/>
            <person name="Katinka M."/>
            <person name="Kloareg B."/>
            <person name="Kowalczyk N."/>
            <person name="Labadie K."/>
            <person name="Leblanc C."/>
            <person name="Lopez P.J."/>
            <person name="McLachlan D.H."/>
            <person name="Meslet-Cladiere L."/>
            <person name="Moustafa A."/>
            <person name="Nehr Z."/>
            <person name="Nyvall Collen P."/>
            <person name="Panaud O."/>
            <person name="Partensky F."/>
            <person name="Poulain J."/>
            <person name="Rensing S.A."/>
            <person name="Rousvoal S."/>
            <person name="Samson G."/>
            <person name="Symeonidi A."/>
            <person name="Weissenbach J."/>
            <person name="Zambounis A."/>
            <person name="Wincker P."/>
            <person name="Boyen C."/>
        </authorList>
    </citation>
    <scope>NUCLEOTIDE SEQUENCE [LARGE SCALE GENOMIC DNA]</scope>
    <source>
        <strain evidence="2">cv. Stackhouse</strain>
    </source>
</reference>
<protein>
    <submittedName>
        <fullName evidence="1">Uncharacterized protein</fullName>
    </submittedName>
</protein>
<keyword evidence="2" id="KW-1185">Reference proteome</keyword>
<dbReference type="Gramene" id="CDF32711">
    <property type="protein sequence ID" value="CDF32711"/>
    <property type="gene ID" value="CHC_T00001583001"/>
</dbReference>
<dbReference type="AlphaFoldDB" id="R7Q5Q7"/>
<gene>
    <name evidence="1" type="ORF">CHC_T00001583001</name>
</gene>
<organism evidence="1 2">
    <name type="scientific">Chondrus crispus</name>
    <name type="common">Carrageen Irish moss</name>
    <name type="synonym">Polymorpha crispa</name>
    <dbReference type="NCBI Taxonomy" id="2769"/>
    <lineage>
        <taxon>Eukaryota</taxon>
        <taxon>Rhodophyta</taxon>
        <taxon>Florideophyceae</taxon>
        <taxon>Rhodymeniophycidae</taxon>
        <taxon>Gigartinales</taxon>
        <taxon>Gigartinaceae</taxon>
        <taxon>Chondrus</taxon>
    </lineage>
</organism>
<dbReference type="Proteomes" id="UP000012073">
    <property type="component" value="Unassembled WGS sequence"/>
</dbReference>
<dbReference type="RefSeq" id="XP_005712482.1">
    <property type="nucleotide sequence ID" value="XM_005712425.1"/>
</dbReference>
<name>R7Q5Q7_CHOCR</name>
<accession>R7Q5Q7</accession>
<evidence type="ECO:0000313" key="1">
    <source>
        <dbReference type="EMBL" id="CDF32711.1"/>
    </source>
</evidence>
<proteinExistence type="predicted"/>
<sequence>MLPILEGRIMAMRALGGSCVRAGARMDVRVLWAGSAGSYCLQGSEQKALLADFAVASDIRDPIPRLRRDRSSVARAGRERRWREQEVSRSRQCETWS</sequence>
<dbReference type="KEGG" id="ccp:CHC_T00001583001"/>